<evidence type="ECO:0000256" key="12">
    <source>
        <dbReference type="ARBA" id="ARBA00023326"/>
    </source>
</evidence>
<accession>A0AAJ0BW75</accession>
<feature type="chain" id="PRO_5042470340" description="lytic cellulose monooxygenase (C4-dehydrogenating)" evidence="16">
    <location>
        <begin position="22"/>
        <end position="313"/>
    </location>
</feature>
<sequence>MARLAWAAALLASSPARLVAAHSHISYIIVNGLVYPGFDPKIPDNADNVVGWSTTVADDGFVPPSNYTTPDIVCHRDGAPAKAHAPVRAGDKIHIQWNGWPQSHNGPVMSYLASCGGAADGCASVDKTQLAFFKIDDSSPALLGQPDGPPGTWSTEVLISHNNSWLVGLPPALEPGAYVLRHELLALHYAAQPDGAQNYPQCINLWVMPPDANGTADATGAVVVGEDSGGVRAQELYGAHDPGVDIDIYKNLTTYQIPGPTVISGAAPVVPSSQSLSLSSAAGTPVSVVAAATAVAFPAGTGVVAGVAGRRWA</sequence>
<dbReference type="InterPro" id="IPR005103">
    <property type="entry name" value="AA9_LPMO"/>
</dbReference>
<evidence type="ECO:0000256" key="6">
    <source>
        <dbReference type="ARBA" id="ARBA00023001"/>
    </source>
</evidence>
<keyword evidence="11" id="KW-0119">Carbohydrate metabolism</keyword>
<keyword evidence="9" id="KW-0503">Monooxygenase</keyword>
<evidence type="ECO:0000313" key="19">
    <source>
        <dbReference type="Proteomes" id="UP001244011"/>
    </source>
</evidence>
<comment type="caution">
    <text evidence="18">The sequence shown here is derived from an EMBL/GenBank/DDBJ whole genome shotgun (WGS) entry which is preliminary data.</text>
</comment>
<dbReference type="GO" id="GO:0046872">
    <property type="term" value="F:metal ion binding"/>
    <property type="evidence" value="ECO:0007669"/>
    <property type="project" value="UniProtKB-KW"/>
</dbReference>
<organism evidence="18 19">
    <name type="scientific">Phialemonium atrogriseum</name>
    <dbReference type="NCBI Taxonomy" id="1093897"/>
    <lineage>
        <taxon>Eukaryota</taxon>
        <taxon>Fungi</taxon>
        <taxon>Dikarya</taxon>
        <taxon>Ascomycota</taxon>
        <taxon>Pezizomycotina</taxon>
        <taxon>Sordariomycetes</taxon>
        <taxon>Sordariomycetidae</taxon>
        <taxon>Cephalothecales</taxon>
        <taxon>Cephalothecaceae</taxon>
        <taxon>Phialemonium</taxon>
    </lineage>
</organism>
<evidence type="ECO:0000256" key="3">
    <source>
        <dbReference type="ARBA" id="ARBA00022525"/>
    </source>
</evidence>
<dbReference type="Proteomes" id="UP001244011">
    <property type="component" value="Unassembled WGS sequence"/>
</dbReference>
<keyword evidence="8" id="KW-0186">Copper</keyword>
<evidence type="ECO:0000313" key="18">
    <source>
        <dbReference type="EMBL" id="KAK1765593.1"/>
    </source>
</evidence>
<keyword evidence="12" id="KW-0624">Polysaccharide degradation</keyword>
<dbReference type="PANTHER" id="PTHR33353">
    <property type="entry name" value="PUTATIVE (AFU_ORTHOLOGUE AFUA_1G12560)-RELATED"/>
    <property type="match status" value="1"/>
</dbReference>
<dbReference type="AlphaFoldDB" id="A0AAJ0BW75"/>
<evidence type="ECO:0000259" key="17">
    <source>
        <dbReference type="Pfam" id="PF03443"/>
    </source>
</evidence>
<evidence type="ECO:0000256" key="5">
    <source>
        <dbReference type="ARBA" id="ARBA00022729"/>
    </source>
</evidence>
<dbReference type="GO" id="GO:0004497">
    <property type="term" value="F:monooxygenase activity"/>
    <property type="evidence" value="ECO:0007669"/>
    <property type="project" value="UniProtKB-KW"/>
</dbReference>
<dbReference type="CDD" id="cd21175">
    <property type="entry name" value="LPMO_AA9"/>
    <property type="match status" value="1"/>
</dbReference>
<evidence type="ECO:0000256" key="8">
    <source>
        <dbReference type="ARBA" id="ARBA00023008"/>
    </source>
</evidence>
<evidence type="ECO:0000256" key="10">
    <source>
        <dbReference type="ARBA" id="ARBA00023157"/>
    </source>
</evidence>
<dbReference type="EC" id="1.14.99.56" evidence="15"/>
<comment type="subcellular location">
    <subcellularLocation>
        <location evidence="2">Secreted</location>
    </subcellularLocation>
</comment>
<evidence type="ECO:0000256" key="7">
    <source>
        <dbReference type="ARBA" id="ARBA00023002"/>
    </source>
</evidence>
<dbReference type="PANTHER" id="PTHR33353:SF36">
    <property type="entry name" value="ENDO-BETA-1,4-GLUCANASE D"/>
    <property type="match status" value="1"/>
</dbReference>
<name>A0AAJ0BW75_9PEZI</name>
<proteinExistence type="inferred from homology"/>
<evidence type="ECO:0000256" key="13">
    <source>
        <dbReference type="ARBA" id="ARBA00044502"/>
    </source>
</evidence>
<keyword evidence="7" id="KW-0560">Oxidoreductase</keyword>
<evidence type="ECO:0000256" key="9">
    <source>
        <dbReference type="ARBA" id="ARBA00023033"/>
    </source>
</evidence>
<keyword evidence="6" id="KW-0136">Cellulose degradation</keyword>
<keyword evidence="5 16" id="KW-0732">Signal</keyword>
<dbReference type="RefSeq" id="XP_060281806.1">
    <property type="nucleotide sequence ID" value="XM_060430066.1"/>
</dbReference>
<keyword evidence="19" id="KW-1185">Reference proteome</keyword>
<comment type="similarity">
    <text evidence="13">Belongs to the polysaccharide monooxygenase AA9 family.</text>
</comment>
<evidence type="ECO:0000256" key="14">
    <source>
        <dbReference type="ARBA" id="ARBA00045077"/>
    </source>
</evidence>
<dbReference type="GeneID" id="85313253"/>
<evidence type="ECO:0000256" key="15">
    <source>
        <dbReference type="ARBA" id="ARBA00047174"/>
    </source>
</evidence>
<comment type="catalytic activity">
    <reaction evidence="14">
        <text>[(1-&gt;4)-beta-D-glucosyl]n+m + reduced acceptor + O2 = 4-dehydro-beta-D-glucosyl-[(1-&gt;4)-beta-D-glucosyl]n-1 + [(1-&gt;4)-beta-D-glucosyl]m + acceptor + H2O.</text>
        <dbReference type="EC" id="1.14.99.56"/>
    </reaction>
</comment>
<dbReference type="GO" id="GO:0030245">
    <property type="term" value="P:cellulose catabolic process"/>
    <property type="evidence" value="ECO:0007669"/>
    <property type="project" value="UniProtKB-KW"/>
</dbReference>
<protein>
    <recommendedName>
        <fullName evidence="15">lytic cellulose monooxygenase (C4-dehydrogenating)</fullName>
        <ecNumber evidence="15">1.14.99.56</ecNumber>
    </recommendedName>
</protein>
<evidence type="ECO:0000256" key="11">
    <source>
        <dbReference type="ARBA" id="ARBA00023277"/>
    </source>
</evidence>
<evidence type="ECO:0000256" key="4">
    <source>
        <dbReference type="ARBA" id="ARBA00022723"/>
    </source>
</evidence>
<keyword evidence="3" id="KW-0964">Secreted</keyword>
<keyword evidence="4" id="KW-0479">Metal-binding</keyword>
<dbReference type="Gene3D" id="2.70.50.70">
    <property type="match status" value="1"/>
</dbReference>
<dbReference type="GO" id="GO:0005576">
    <property type="term" value="C:extracellular region"/>
    <property type="evidence" value="ECO:0007669"/>
    <property type="project" value="UniProtKB-SubCell"/>
</dbReference>
<keyword evidence="10" id="KW-1015">Disulfide bond</keyword>
<dbReference type="Pfam" id="PF03443">
    <property type="entry name" value="AA9"/>
    <property type="match status" value="1"/>
</dbReference>
<feature type="domain" description="Auxiliary Activity family 9 catalytic" evidence="17">
    <location>
        <begin position="22"/>
        <end position="254"/>
    </location>
</feature>
<dbReference type="InterPro" id="IPR049892">
    <property type="entry name" value="AA9"/>
</dbReference>
<evidence type="ECO:0000256" key="1">
    <source>
        <dbReference type="ARBA" id="ARBA00001973"/>
    </source>
</evidence>
<gene>
    <name evidence="18" type="ORF">QBC33DRAFT_560516</name>
</gene>
<feature type="signal peptide" evidence="16">
    <location>
        <begin position="1"/>
        <end position="21"/>
    </location>
</feature>
<comment type="cofactor">
    <cofactor evidence="1">
        <name>Cu(2+)</name>
        <dbReference type="ChEBI" id="CHEBI:29036"/>
    </cofactor>
</comment>
<evidence type="ECO:0000256" key="16">
    <source>
        <dbReference type="SAM" id="SignalP"/>
    </source>
</evidence>
<dbReference type="EMBL" id="MU839014">
    <property type="protein sequence ID" value="KAK1765593.1"/>
    <property type="molecule type" value="Genomic_DNA"/>
</dbReference>
<reference evidence="18" key="1">
    <citation type="submission" date="2023-06" db="EMBL/GenBank/DDBJ databases">
        <title>Genome-scale phylogeny and comparative genomics of the fungal order Sordariales.</title>
        <authorList>
            <consortium name="Lawrence Berkeley National Laboratory"/>
            <person name="Hensen N."/>
            <person name="Bonometti L."/>
            <person name="Westerberg I."/>
            <person name="Brannstrom I.O."/>
            <person name="Guillou S."/>
            <person name="Cros-Aarteil S."/>
            <person name="Calhoun S."/>
            <person name="Haridas S."/>
            <person name="Kuo A."/>
            <person name="Mondo S."/>
            <person name="Pangilinan J."/>
            <person name="Riley R."/>
            <person name="Labutti K."/>
            <person name="Andreopoulos B."/>
            <person name="Lipzen A."/>
            <person name="Chen C."/>
            <person name="Yanf M."/>
            <person name="Daum C."/>
            <person name="Ng V."/>
            <person name="Clum A."/>
            <person name="Steindorff A."/>
            <person name="Ohm R."/>
            <person name="Martin F."/>
            <person name="Silar P."/>
            <person name="Natvig D."/>
            <person name="Lalanne C."/>
            <person name="Gautier V."/>
            <person name="Ament-Velasquez S.L."/>
            <person name="Kruys A."/>
            <person name="Hutchinson M.I."/>
            <person name="Powell A.J."/>
            <person name="Barry K."/>
            <person name="Miller A.N."/>
            <person name="Grigoriev I.V."/>
            <person name="Debuchy R."/>
            <person name="Gladieux P."/>
            <person name="Thoren M.H."/>
            <person name="Johannesson H."/>
        </authorList>
    </citation>
    <scope>NUCLEOTIDE SEQUENCE</scope>
    <source>
        <strain evidence="18">8032-3</strain>
    </source>
</reference>
<evidence type="ECO:0000256" key="2">
    <source>
        <dbReference type="ARBA" id="ARBA00004613"/>
    </source>
</evidence>